<dbReference type="AlphaFoldDB" id="A0A9X1JSN6"/>
<dbReference type="Pfam" id="PF18933">
    <property type="entry name" value="PsbP_2"/>
    <property type="match status" value="1"/>
</dbReference>
<name>A0A9X1JSN6_9FLAO</name>
<evidence type="ECO:0008006" key="4">
    <source>
        <dbReference type="Google" id="ProtNLM"/>
    </source>
</evidence>
<dbReference type="Proteomes" id="UP001138894">
    <property type="component" value="Unassembled WGS sequence"/>
</dbReference>
<organism evidence="2 3">
    <name type="scientific">Winogradskyella luteola</name>
    <dbReference type="NCBI Taxonomy" id="2828330"/>
    <lineage>
        <taxon>Bacteria</taxon>
        <taxon>Pseudomonadati</taxon>
        <taxon>Bacteroidota</taxon>
        <taxon>Flavobacteriia</taxon>
        <taxon>Flavobacteriales</taxon>
        <taxon>Flavobacteriaceae</taxon>
        <taxon>Winogradskyella</taxon>
    </lineage>
</organism>
<comment type="caution">
    <text evidence="2">The sequence shown here is derived from an EMBL/GenBank/DDBJ whole genome shotgun (WGS) entry which is preliminary data.</text>
</comment>
<protein>
    <recommendedName>
        <fullName evidence="4">PsbP C-terminal domain-containing protein</fullName>
    </recommendedName>
</protein>
<evidence type="ECO:0000313" key="3">
    <source>
        <dbReference type="Proteomes" id="UP001138894"/>
    </source>
</evidence>
<proteinExistence type="predicted"/>
<evidence type="ECO:0000256" key="1">
    <source>
        <dbReference type="SAM" id="SignalP"/>
    </source>
</evidence>
<gene>
    <name evidence="2" type="ORF">KCG49_11575</name>
</gene>
<sequence>MKTKITALALLFISTALFGQEGWKTLEQEEYAISYPKDWVSSDQKPQPSIQFLLLADEASQKEDLFRENINLNTEDLGGNDMDVEVYAKKSIDQISMQIPSAEIISNQNIKVDGQDAVAIVWSADFGNGMILKFKQIIITYNQKGYALTFSSSDAEYNQYIEVGDKILNSFKLAR</sequence>
<evidence type="ECO:0000313" key="2">
    <source>
        <dbReference type="EMBL" id="MBV7269827.1"/>
    </source>
</evidence>
<feature type="signal peptide" evidence="1">
    <location>
        <begin position="1"/>
        <end position="19"/>
    </location>
</feature>
<keyword evidence="3" id="KW-1185">Reference proteome</keyword>
<dbReference type="RefSeq" id="WP_218546690.1">
    <property type="nucleotide sequence ID" value="NZ_JAGSPD010000009.1"/>
</dbReference>
<feature type="chain" id="PRO_5040754776" description="PsbP C-terminal domain-containing protein" evidence="1">
    <location>
        <begin position="20"/>
        <end position="175"/>
    </location>
</feature>
<accession>A0A9X1JSN6</accession>
<keyword evidence="1" id="KW-0732">Signal</keyword>
<reference evidence="2" key="1">
    <citation type="submission" date="2021-04" db="EMBL/GenBank/DDBJ databases">
        <authorList>
            <person name="Pira H."/>
            <person name="Risdian C."/>
            <person name="Wink J."/>
        </authorList>
    </citation>
    <scope>NUCLEOTIDE SEQUENCE</scope>
    <source>
        <strain evidence="2">WHY3</strain>
    </source>
</reference>
<dbReference type="EMBL" id="JAGSPD010000009">
    <property type="protein sequence ID" value="MBV7269827.1"/>
    <property type="molecule type" value="Genomic_DNA"/>
</dbReference>